<keyword evidence="5" id="KW-1185">Reference proteome</keyword>
<comment type="caution">
    <text evidence="4">The sequence shown here is derived from an EMBL/GenBank/DDBJ whole genome shotgun (WGS) entry which is preliminary data.</text>
</comment>
<accession>A0ABU2LVC1</accession>
<dbReference type="Pfam" id="PF03807">
    <property type="entry name" value="F420_oxidored"/>
    <property type="match status" value="2"/>
</dbReference>
<dbReference type="InterPro" id="IPR028939">
    <property type="entry name" value="P5C_Rdtase_cat_N"/>
</dbReference>
<feature type="region of interest" description="Disordered" evidence="2">
    <location>
        <begin position="186"/>
        <end position="215"/>
    </location>
</feature>
<reference evidence="5" key="1">
    <citation type="submission" date="2023-07" db="EMBL/GenBank/DDBJ databases">
        <title>30 novel species of actinomycetes from the DSMZ collection.</title>
        <authorList>
            <person name="Nouioui I."/>
        </authorList>
    </citation>
    <scope>NUCLEOTIDE SEQUENCE [LARGE SCALE GENOMIC DNA]</scope>
    <source>
        <strain evidence="5">DSM 44918</strain>
    </source>
</reference>
<dbReference type="EMBL" id="JAVREM010000041">
    <property type="protein sequence ID" value="MDT0321511.1"/>
    <property type="molecule type" value="Genomic_DNA"/>
</dbReference>
<dbReference type="PANTHER" id="PTHR14239:SF10">
    <property type="entry name" value="REDUCTASE"/>
    <property type="match status" value="1"/>
</dbReference>
<evidence type="ECO:0000256" key="1">
    <source>
        <dbReference type="ARBA" id="ARBA00023002"/>
    </source>
</evidence>
<name>A0ABU2LVC1_9ACTN</name>
<feature type="domain" description="Pyrroline-5-carboxylate reductase catalytic N-terminal" evidence="3">
    <location>
        <begin position="2"/>
        <end position="31"/>
    </location>
</feature>
<dbReference type="RefSeq" id="WP_311601731.1">
    <property type="nucleotide sequence ID" value="NZ_JAVREM010000041.1"/>
</dbReference>
<evidence type="ECO:0000259" key="3">
    <source>
        <dbReference type="Pfam" id="PF03807"/>
    </source>
</evidence>
<dbReference type="Gene3D" id="3.40.50.720">
    <property type="entry name" value="NAD(P)-binding Rossmann-like Domain"/>
    <property type="match status" value="1"/>
</dbReference>
<keyword evidence="1" id="KW-0560">Oxidoreductase</keyword>
<organism evidence="4 5">
    <name type="scientific">Streptomyces millisiae</name>
    <dbReference type="NCBI Taxonomy" id="3075542"/>
    <lineage>
        <taxon>Bacteria</taxon>
        <taxon>Bacillati</taxon>
        <taxon>Actinomycetota</taxon>
        <taxon>Actinomycetes</taxon>
        <taxon>Kitasatosporales</taxon>
        <taxon>Streptomycetaceae</taxon>
        <taxon>Streptomyces</taxon>
    </lineage>
</organism>
<sequence length="215" mass="21642">MRIGILGAGNMARALGGRWEEAGHEVRASGRGGFVEAAAFGEVVLVAVPSQVAEDVVRQAGSLAGRVVVDCTNPLIPGRVALATAGGPAMAERIAAAAPGARVVKAFSLASSEFWRQAPGGPTPFAVPVCGDDPAAVETVGRLVADLGCVPVPGGGLDRAGLLEATAAYLIGLWFAGVDARTVVPPLAPDEGRPTLNARPGDGTGRPEGARPGRR</sequence>
<dbReference type="InterPro" id="IPR036291">
    <property type="entry name" value="NAD(P)-bd_dom_sf"/>
</dbReference>
<evidence type="ECO:0000256" key="2">
    <source>
        <dbReference type="SAM" id="MobiDB-lite"/>
    </source>
</evidence>
<feature type="domain" description="Pyrroline-5-carboxylate reductase catalytic N-terminal" evidence="3">
    <location>
        <begin position="35"/>
        <end position="74"/>
    </location>
</feature>
<dbReference type="PANTHER" id="PTHR14239">
    <property type="entry name" value="DUDULIN-RELATED"/>
    <property type="match status" value="1"/>
</dbReference>
<dbReference type="Proteomes" id="UP001183420">
    <property type="component" value="Unassembled WGS sequence"/>
</dbReference>
<dbReference type="SUPFAM" id="SSF51735">
    <property type="entry name" value="NAD(P)-binding Rossmann-fold domains"/>
    <property type="match status" value="1"/>
</dbReference>
<evidence type="ECO:0000313" key="5">
    <source>
        <dbReference type="Proteomes" id="UP001183420"/>
    </source>
</evidence>
<evidence type="ECO:0000313" key="4">
    <source>
        <dbReference type="EMBL" id="MDT0321511.1"/>
    </source>
</evidence>
<protein>
    <submittedName>
        <fullName evidence="4">NAD(P)-binding domain-containing protein</fullName>
    </submittedName>
</protein>
<dbReference type="InterPro" id="IPR051267">
    <property type="entry name" value="STEAP_metalloreductase"/>
</dbReference>
<gene>
    <name evidence="4" type="ORF">RNC47_24585</name>
</gene>
<proteinExistence type="predicted"/>